<gene>
    <name evidence="1" type="ORF">K444DRAFT_712565</name>
</gene>
<keyword evidence="2" id="KW-1185">Reference proteome</keyword>
<organism evidence="1 2">
    <name type="scientific">Hyaloscypha bicolor E</name>
    <dbReference type="NCBI Taxonomy" id="1095630"/>
    <lineage>
        <taxon>Eukaryota</taxon>
        <taxon>Fungi</taxon>
        <taxon>Dikarya</taxon>
        <taxon>Ascomycota</taxon>
        <taxon>Pezizomycotina</taxon>
        <taxon>Leotiomycetes</taxon>
        <taxon>Helotiales</taxon>
        <taxon>Hyaloscyphaceae</taxon>
        <taxon>Hyaloscypha</taxon>
        <taxon>Hyaloscypha bicolor</taxon>
    </lineage>
</organism>
<dbReference type="EMBL" id="KZ613920">
    <property type="protein sequence ID" value="PMD49610.1"/>
    <property type="molecule type" value="Genomic_DNA"/>
</dbReference>
<reference evidence="1 2" key="1">
    <citation type="submission" date="2016-04" db="EMBL/GenBank/DDBJ databases">
        <title>A degradative enzymes factory behind the ericoid mycorrhizal symbiosis.</title>
        <authorList>
            <consortium name="DOE Joint Genome Institute"/>
            <person name="Martino E."/>
            <person name="Morin E."/>
            <person name="Grelet G."/>
            <person name="Kuo A."/>
            <person name="Kohler A."/>
            <person name="Daghino S."/>
            <person name="Barry K."/>
            <person name="Choi C."/>
            <person name="Cichocki N."/>
            <person name="Clum A."/>
            <person name="Copeland A."/>
            <person name="Hainaut M."/>
            <person name="Haridas S."/>
            <person name="Labutti K."/>
            <person name="Lindquist E."/>
            <person name="Lipzen A."/>
            <person name="Khouja H.-R."/>
            <person name="Murat C."/>
            <person name="Ohm R."/>
            <person name="Olson A."/>
            <person name="Spatafora J."/>
            <person name="Veneault-Fourrey C."/>
            <person name="Henrissat B."/>
            <person name="Grigoriev I."/>
            <person name="Martin F."/>
            <person name="Perotto S."/>
        </authorList>
    </citation>
    <scope>NUCLEOTIDE SEQUENCE [LARGE SCALE GENOMIC DNA]</scope>
    <source>
        <strain evidence="1 2">E</strain>
    </source>
</reference>
<evidence type="ECO:0000313" key="2">
    <source>
        <dbReference type="Proteomes" id="UP000235371"/>
    </source>
</evidence>
<accession>A0A2J6SFT0</accession>
<sequence>METMGTKASAREEESIPSDLFLSLLKSRAASNAPFFVYIMCFGGKEREGKGENKGILNLEGGFQFQRSLTRSCFVEPFRVNALALRAWKLPGTGYLEEHSATERRCQNKLALKVGLWGSYVSVYHGGGSADAESVALKHNSERRNIYFRIWIVCDAESQMSEAVTCTAGWWGLNGNLLKVVLKGDIGAKEIFSVCQRDARFALRKARKTSSRVEEIYKCLSYRVIKSPVADFKVFSIRIVISKYSRREAVRYDLTFDLEADLLPIGTKGSDYRPTNVRALDDYLGAMWCSLAIAHNINLAIFLPFDVAPDGYQYPDRACCGMAYKPRAHIHGDPHHGGMGPDRRIGYIHYVDDDSDIVFLGVEGFSTTWITKEEWANFHYHFVDVATGLDGENFAVMAHPEERR</sequence>
<dbReference type="Proteomes" id="UP000235371">
    <property type="component" value="Unassembled WGS sequence"/>
</dbReference>
<protein>
    <submittedName>
        <fullName evidence="1">Uncharacterized protein</fullName>
    </submittedName>
</protein>
<dbReference type="InParanoid" id="A0A2J6SFT0"/>
<dbReference type="OrthoDB" id="10558381at2759"/>
<dbReference type="AlphaFoldDB" id="A0A2J6SFT0"/>
<name>A0A2J6SFT0_9HELO</name>
<dbReference type="RefSeq" id="XP_024726514.1">
    <property type="nucleotide sequence ID" value="XM_024888280.1"/>
</dbReference>
<evidence type="ECO:0000313" key="1">
    <source>
        <dbReference type="EMBL" id="PMD49610.1"/>
    </source>
</evidence>
<dbReference type="GeneID" id="36596356"/>
<proteinExistence type="predicted"/>